<dbReference type="PANTHER" id="PTHR43539:SF78">
    <property type="entry name" value="FLAVIN-CONTAINING MONOOXYGENASE"/>
    <property type="match status" value="1"/>
</dbReference>
<keyword evidence="3" id="KW-1185">Reference proteome</keyword>
<dbReference type="InterPro" id="IPR036188">
    <property type="entry name" value="FAD/NAD-bd_sf"/>
</dbReference>
<dbReference type="Pfam" id="PF13738">
    <property type="entry name" value="Pyr_redox_3"/>
    <property type="match status" value="1"/>
</dbReference>
<dbReference type="SUPFAM" id="SSF51905">
    <property type="entry name" value="FAD/NAD(P)-binding domain"/>
    <property type="match status" value="2"/>
</dbReference>
<dbReference type="InterPro" id="IPR050982">
    <property type="entry name" value="Auxin_biosynth/cation_transpt"/>
</dbReference>
<evidence type="ECO:0000313" key="3">
    <source>
        <dbReference type="Proteomes" id="UP000198820"/>
    </source>
</evidence>
<dbReference type="GO" id="GO:0050660">
    <property type="term" value="F:flavin adenine dinucleotide binding"/>
    <property type="evidence" value="ECO:0007669"/>
    <property type="project" value="TreeGrafter"/>
</dbReference>
<sequence>MLNFVIIGAAQAGLSIAYELKQRGYTFLILDKEKEIGASWLNRWDSLKLFTPAEFNNLKGFEFPAPNGSYPNKYEVADYFKKYVKHFNFPIQLNTLVTEVKKEKDIFEISHSQGKTMARNLIVATGPFHIPYTPRFAEKISDEVVQLHSNYYENPDQLQDGKSLVVGDGDSGFQILNEISKSTTKTVYFSGNTSVQTLPQEFLGKTLWWWFTKTGFLSISKESWLGQKIINSRQPIIGTDVKEIISRENVECVGFTQNADDNLIEAEKKDIKNVKNIIWATGYRPNFEWIKGLELDKNAYPKHERGVSHMKGLYFIGLPWLHTRASATLGGVKEDAEYIANHIENHVKKEVPQEFSEAEVS</sequence>
<gene>
    <name evidence="2" type="ORF">SAMN05421540_102397</name>
</gene>
<dbReference type="Proteomes" id="UP000198820">
    <property type="component" value="Unassembled WGS sequence"/>
</dbReference>
<dbReference type="GO" id="GO:0004497">
    <property type="term" value="F:monooxygenase activity"/>
    <property type="evidence" value="ECO:0007669"/>
    <property type="project" value="TreeGrafter"/>
</dbReference>
<dbReference type="STRING" id="908615.SAMN05421540_102397"/>
<protein>
    <submittedName>
        <fullName evidence="2">Putative flavoprotein involved in K+ transport</fullName>
    </submittedName>
</protein>
<dbReference type="RefSeq" id="WP_093239890.1">
    <property type="nucleotide sequence ID" value="NZ_FNQF01000002.1"/>
</dbReference>
<name>A0A1H3XN39_9FLAO</name>
<organism evidence="2 3">
    <name type="scientific">Psychroflexus halocasei</name>
    <dbReference type="NCBI Taxonomy" id="908615"/>
    <lineage>
        <taxon>Bacteria</taxon>
        <taxon>Pseudomonadati</taxon>
        <taxon>Bacteroidota</taxon>
        <taxon>Flavobacteriia</taxon>
        <taxon>Flavobacteriales</taxon>
        <taxon>Flavobacteriaceae</taxon>
        <taxon>Psychroflexus</taxon>
    </lineage>
</organism>
<reference evidence="2 3" key="1">
    <citation type="submission" date="2016-10" db="EMBL/GenBank/DDBJ databases">
        <authorList>
            <person name="de Groot N.N."/>
        </authorList>
    </citation>
    <scope>NUCLEOTIDE SEQUENCE [LARGE SCALE GENOMIC DNA]</scope>
    <source>
        <strain evidence="2 3">DSM 23581</strain>
    </source>
</reference>
<accession>A0A1H3XN39</accession>
<dbReference type="PRINTS" id="PR00368">
    <property type="entry name" value="FADPNR"/>
</dbReference>
<keyword evidence="1" id="KW-0560">Oxidoreductase</keyword>
<evidence type="ECO:0000256" key="1">
    <source>
        <dbReference type="ARBA" id="ARBA00023002"/>
    </source>
</evidence>
<evidence type="ECO:0000313" key="2">
    <source>
        <dbReference type="EMBL" id="SEA00002.1"/>
    </source>
</evidence>
<proteinExistence type="predicted"/>
<dbReference type="AlphaFoldDB" id="A0A1H3XN39"/>
<dbReference type="PANTHER" id="PTHR43539">
    <property type="entry name" value="FLAVIN-BINDING MONOOXYGENASE-LIKE PROTEIN (AFU_ORTHOLOGUE AFUA_4G09220)"/>
    <property type="match status" value="1"/>
</dbReference>
<dbReference type="EMBL" id="FNQF01000002">
    <property type="protein sequence ID" value="SEA00002.1"/>
    <property type="molecule type" value="Genomic_DNA"/>
</dbReference>
<dbReference type="Gene3D" id="3.50.50.60">
    <property type="entry name" value="FAD/NAD(P)-binding domain"/>
    <property type="match status" value="1"/>
</dbReference>